<evidence type="ECO:0000313" key="3">
    <source>
        <dbReference type="EMBL" id="MDH6223016.1"/>
    </source>
</evidence>
<dbReference type="NCBIfam" id="NF033592">
    <property type="entry name" value="transpos_IS4_1"/>
    <property type="match status" value="1"/>
</dbReference>
<dbReference type="RefSeq" id="WP_280883567.1">
    <property type="nucleotide sequence ID" value="NZ_JARXVH010000078.1"/>
</dbReference>
<evidence type="ECO:0008006" key="5">
    <source>
        <dbReference type="Google" id="ProtNLM"/>
    </source>
</evidence>
<dbReference type="Proteomes" id="UP001160499">
    <property type="component" value="Unassembled WGS sequence"/>
</dbReference>
<name>A0ABT6M4U5_9ACTN</name>
<evidence type="ECO:0000259" key="2">
    <source>
        <dbReference type="Pfam" id="PF13006"/>
    </source>
</evidence>
<dbReference type="InterPro" id="IPR002559">
    <property type="entry name" value="Transposase_11"/>
</dbReference>
<evidence type="ECO:0000313" key="4">
    <source>
        <dbReference type="Proteomes" id="UP001160499"/>
    </source>
</evidence>
<sequence length="472" mass="51978">MLQPATSTLTRTLTVAQGIFAPGHLGELTKYLPFELVDAVLAETGAVQRRLRVLPSRVGVYFLLALGLFPHLGYAKVWDKLVAGLAGLPVAVPSEKALRDLRRRLGPVPLKSLFEVLAGPLAQPRTPGARYRHWRTVAFDGCSSIKVPDAERNRGWFGRARVRLGWAGYPTLRLMALVETGSRGLLGAAFGPTSHGEAHYARQLMHLLGPQSLVLADRGFDNGKLLAEFAGTGAQFLVRLTSKRRLPTTHRLPDGSYLSRICSVQVRIIEADITATCTDGTRLHDGYRLVTTLLDPDQDPSDTLVRLYHERWEIESAYYALRHTLMQGRVLRSTDPRGVEQELWAQLTLYQLLRTAMVDAVESVPGTDLDRASFTIALEAARDQVVAAHGVLDEEAGLVGRIGQAVLAHLLPARRPRISSRKVKSPIPRYARTDDRRPLNSTKIASITISVHAAQPTTPAFVSRRHPFPPPA</sequence>
<dbReference type="SUPFAM" id="SSF53098">
    <property type="entry name" value="Ribonuclease H-like"/>
    <property type="match status" value="1"/>
</dbReference>
<dbReference type="PANTHER" id="PTHR37529:SF1">
    <property type="entry name" value="TRANSPOSASE INSG FOR INSERTION SEQUENCE ELEMENT IS4-RELATED"/>
    <property type="match status" value="1"/>
</dbReference>
<dbReference type="PANTHER" id="PTHR37529">
    <property type="entry name" value="TRANSPOSASE INSG FOR INSERTION SEQUENCE ELEMENT IS4-RELATED"/>
    <property type="match status" value="1"/>
</dbReference>
<gene>
    <name evidence="3" type="ORF">M2283_010370</name>
</gene>
<proteinExistence type="predicted"/>
<organism evidence="3 4">
    <name type="scientific">Streptomyces pseudovenezuelae</name>
    <dbReference type="NCBI Taxonomy" id="67350"/>
    <lineage>
        <taxon>Bacteria</taxon>
        <taxon>Bacillati</taxon>
        <taxon>Actinomycetota</taxon>
        <taxon>Actinomycetes</taxon>
        <taxon>Kitasatosporales</taxon>
        <taxon>Streptomycetaceae</taxon>
        <taxon>Streptomyces</taxon>
        <taxon>Streptomyces aurantiacus group</taxon>
    </lineage>
</organism>
<feature type="non-terminal residue" evidence="3">
    <location>
        <position position="472"/>
    </location>
</feature>
<dbReference type="InterPro" id="IPR012337">
    <property type="entry name" value="RNaseH-like_sf"/>
</dbReference>
<feature type="domain" description="Transposase IS4-like" evidence="1">
    <location>
        <begin position="168"/>
        <end position="351"/>
    </location>
</feature>
<dbReference type="EMBL" id="JARXVH010000078">
    <property type="protein sequence ID" value="MDH6223016.1"/>
    <property type="molecule type" value="Genomic_DNA"/>
</dbReference>
<dbReference type="InterPro" id="IPR024473">
    <property type="entry name" value="Transposases_IS4_N"/>
</dbReference>
<comment type="caution">
    <text evidence="3">The sequence shown here is derived from an EMBL/GenBank/DDBJ whole genome shotgun (WGS) entry which is preliminary data.</text>
</comment>
<reference evidence="3 4" key="1">
    <citation type="submission" date="2023-04" db="EMBL/GenBank/DDBJ databases">
        <title>Forest soil microbial communities from Buena Vista Peninsula, Colon Province, Panama.</title>
        <authorList>
            <person name="Bouskill N."/>
        </authorList>
    </citation>
    <scope>NUCLEOTIDE SEQUENCE [LARGE SCALE GENOMIC DNA]</scope>
    <source>
        <strain evidence="3 4">GGS1</strain>
    </source>
</reference>
<feature type="domain" description="Transposase IS4 N-terminal" evidence="2">
    <location>
        <begin position="23"/>
        <end position="115"/>
    </location>
</feature>
<evidence type="ECO:0000259" key="1">
    <source>
        <dbReference type="Pfam" id="PF01609"/>
    </source>
</evidence>
<keyword evidence="4" id="KW-1185">Reference proteome</keyword>
<accession>A0ABT6M4U5</accession>
<dbReference type="InterPro" id="IPR047952">
    <property type="entry name" value="Transpos_IS4"/>
</dbReference>
<protein>
    <recommendedName>
        <fullName evidence="5">Transposase</fullName>
    </recommendedName>
</protein>
<dbReference type="Pfam" id="PF01609">
    <property type="entry name" value="DDE_Tnp_1"/>
    <property type="match status" value="1"/>
</dbReference>
<dbReference type="Pfam" id="PF13006">
    <property type="entry name" value="Nterm_IS4"/>
    <property type="match status" value="1"/>
</dbReference>